<reference evidence="2" key="1">
    <citation type="submission" date="2018-02" db="EMBL/GenBank/DDBJ databases">
        <authorList>
            <person name="Hausmann B."/>
        </authorList>
    </citation>
    <scope>NUCLEOTIDE SEQUENCE [LARGE SCALE GENOMIC DNA]</scope>
    <source>
        <strain evidence="2">Peat soil MAG SbA1</strain>
    </source>
</reference>
<proteinExistence type="predicted"/>
<evidence type="ECO:0000313" key="2">
    <source>
        <dbReference type="Proteomes" id="UP000238701"/>
    </source>
</evidence>
<dbReference type="EMBL" id="OMOD01000101">
    <property type="protein sequence ID" value="SPF37907.1"/>
    <property type="molecule type" value="Genomic_DNA"/>
</dbReference>
<name>A0A2U3KED1_9BACT</name>
<protein>
    <submittedName>
        <fullName evidence="1">Uncharacterized protein</fullName>
    </submittedName>
</protein>
<accession>A0A2U3KED1</accession>
<sequence>MGEYDTLEQSAGADAATAYVSSLNHVTIVSRGNVLSSKDYQAASQLTAGHWARLGFDLRSFMQQQDHYPFYAFPVLDVPPGSTTPPDSTTDLIPSHTTFGVVRRLGKAQAQVKMPRLPIELFVKGDWQARAGVSQLAYLDENTTPAVYVGGVNTTCGAQCHYQSQFQSMNYTTRNIGGGAHADLGPVRLTYEHKYSSFNDRIVPIATFTGPFTPENEGSSVNNPPPYGPFPMDVAVGNYPINIPSPSQSQTDSLNLNWAASPTLSFNGSLSYSRLRDVLTSYPQNGFGSDEVLNWVPTNRLRLTADYHQQNLVNNFTPYYSMYGNMSYHNHWEGLRLEYELGQGFDVEAHYQRNGITRSNSSLWPQVYSMDNTDLQTVVPSSSSNTAGLALHYRDRGPWSARAGYEWTGTHDPGFLIVPQSNNRIFADLTFTPSSLLVFANDLSIIAQNDFRSIALPNTPGAAAGPGFGTDIAGLPPDFERRNRFYIDTATATLRVLPAWNVGLGYSYQQNNLTTYMAFQNDSSVGYVVEEPTVLYKQLTQAYWGETNYMLRQRLGLNLRLTYNSARSGFRTDLNPNDAALLGNQYLISQGNCDIGAPPPCFSPTMFAAALGNLNFSATQISEVIVPQWIGQSKAYYVFPHKFEGGLLFYYGSYRDYWNPNLNGTLRTFNVYVGRSW</sequence>
<dbReference type="AlphaFoldDB" id="A0A2U3KED1"/>
<organism evidence="1 2">
    <name type="scientific">Candidatus Sulfotelmatobacter kueseliae</name>
    <dbReference type="NCBI Taxonomy" id="2042962"/>
    <lineage>
        <taxon>Bacteria</taxon>
        <taxon>Pseudomonadati</taxon>
        <taxon>Acidobacteriota</taxon>
        <taxon>Terriglobia</taxon>
        <taxon>Terriglobales</taxon>
        <taxon>Candidatus Korobacteraceae</taxon>
        <taxon>Candidatus Sulfotelmatobacter</taxon>
    </lineage>
</organism>
<gene>
    <name evidence="1" type="ORF">SBA1_190039</name>
</gene>
<dbReference type="OrthoDB" id="9814800at2"/>
<evidence type="ECO:0000313" key="1">
    <source>
        <dbReference type="EMBL" id="SPF37907.1"/>
    </source>
</evidence>
<dbReference type="Proteomes" id="UP000238701">
    <property type="component" value="Unassembled WGS sequence"/>
</dbReference>